<keyword evidence="11" id="KW-0449">Lipoprotein</keyword>
<evidence type="ECO:0000256" key="2">
    <source>
        <dbReference type="ARBA" id="ARBA00005236"/>
    </source>
</evidence>
<dbReference type="EMBL" id="JAOANI010000019">
    <property type="protein sequence ID" value="MCT7359618.1"/>
    <property type="molecule type" value="Genomic_DNA"/>
</dbReference>
<dbReference type="GO" id="GO:0098797">
    <property type="term" value="C:plasma membrane protein complex"/>
    <property type="evidence" value="ECO:0007669"/>
    <property type="project" value="TreeGrafter"/>
</dbReference>
<dbReference type="GO" id="GO:0044874">
    <property type="term" value="P:lipoprotein localization to outer membrane"/>
    <property type="evidence" value="ECO:0007669"/>
    <property type="project" value="TreeGrafter"/>
</dbReference>
<dbReference type="AlphaFoldDB" id="A0A9X2WG38"/>
<dbReference type="GO" id="GO:0042953">
    <property type="term" value="P:lipoprotein transport"/>
    <property type="evidence" value="ECO:0007669"/>
    <property type="project" value="InterPro"/>
</dbReference>
<evidence type="ECO:0000256" key="6">
    <source>
        <dbReference type="ARBA" id="ARBA00022989"/>
    </source>
</evidence>
<reference evidence="11" key="2">
    <citation type="submission" date="2022-08" db="EMBL/GenBank/DDBJ databases">
        <authorList>
            <person name="Dong C."/>
        </authorList>
    </citation>
    <scope>NUCLEOTIDE SEQUENCE</scope>
    <source>
        <strain evidence="11">59MF3M-4</strain>
    </source>
</reference>
<keyword evidence="3" id="KW-0813">Transport</keyword>
<dbReference type="Pfam" id="PF02687">
    <property type="entry name" value="FtsX"/>
    <property type="match status" value="1"/>
</dbReference>
<dbReference type="Pfam" id="PF12704">
    <property type="entry name" value="MacB_PCD"/>
    <property type="match status" value="1"/>
</dbReference>
<keyword evidence="7 8" id="KW-0472">Membrane</keyword>
<keyword evidence="4" id="KW-1003">Cell membrane</keyword>
<comment type="caution">
    <text evidence="11">The sequence shown here is derived from an EMBL/GenBank/DDBJ whole genome shotgun (WGS) entry which is preliminary data.</text>
</comment>
<dbReference type="InterPro" id="IPR051447">
    <property type="entry name" value="Lipoprotein-release_system"/>
</dbReference>
<keyword evidence="6 8" id="KW-1133">Transmembrane helix</keyword>
<evidence type="ECO:0000259" key="9">
    <source>
        <dbReference type="Pfam" id="PF02687"/>
    </source>
</evidence>
<evidence type="ECO:0000256" key="1">
    <source>
        <dbReference type="ARBA" id="ARBA00004651"/>
    </source>
</evidence>
<evidence type="ECO:0000256" key="7">
    <source>
        <dbReference type="ARBA" id="ARBA00023136"/>
    </source>
</evidence>
<accession>A0A9X2WG38</accession>
<dbReference type="NCBIfam" id="TIGR02212">
    <property type="entry name" value="lolCE"/>
    <property type="match status" value="1"/>
</dbReference>
<feature type="transmembrane region" description="Helical" evidence="8">
    <location>
        <begin position="25"/>
        <end position="51"/>
    </location>
</feature>
<feature type="transmembrane region" description="Helical" evidence="8">
    <location>
        <begin position="377"/>
        <end position="399"/>
    </location>
</feature>
<dbReference type="Proteomes" id="UP001147830">
    <property type="component" value="Unassembled WGS sequence"/>
</dbReference>
<comment type="similarity">
    <text evidence="2">Belongs to the ABC-4 integral membrane protein family. LolC/E subfamily.</text>
</comment>
<dbReference type="PANTHER" id="PTHR30489">
    <property type="entry name" value="LIPOPROTEIN-RELEASING SYSTEM TRANSMEMBRANE PROTEIN LOLE"/>
    <property type="match status" value="1"/>
</dbReference>
<evidence type="ECO:0000256" key="3">
    <source>
        <dbReference type="ARBA" id="ARBA00022448"/>
    </source>
</evidence>
<feature type="domain" description="ABC3 transporter permease C-terminal" evidence="9">
    <location>
        <begin position="276"/>
        <end position="409"/>
    </location>
</feature>
<gene>
    <name evidence="11" type="ORF">NYR02_11375</name>
</gene>
<evidence type="ECO:0000256" key="8">
    <source>
        <dbReference type="SAM" id="Phobius"/>
    </source>
</evidence>
<keyword evidence="12" id="KW-1185">Reference proteome</keyword>
<comment type="subcellular location">
    <subcellularLocation>
        <location evidence="1">Cell membrane</location>
        <topology evidence="1">Multi-pass membrane protein</topology>
    </subcellularLocation>
</comment>
<dbReference type="InterPro" id="IPR003838">
    <property type="entry name" value="ABC3_permease_C"/>
</dbReference>
<dbReference type="InterPro" id="IPR011925">
    <property type="entry name" value="LolCE_TM"/>
</dbReference>
<feature type="transmembrane region" description="Helical" evidence="8">
    <location>
        <begin position="317"/>
        <end position="343"/>
    </location>
</feature>
<keyword evidence="5 8" id="KW-0812">Transmembrane</keyword>
<evidence type="ECO:0000259" key="10">
    <source>
        <dbReference type="Pfam" id="PF12704"/>
    </source>
</evidence>
<feature type="transmembrane region" description="Helical" evidence="8">
    <location>
        <begin position="274"/>
        <end position="297"/>
    </location>
</feature>
<feature type="domain" description="MacB-like periplasmic core" evidence="10">
    <location>
        <begin position="31"/>
        <end position="217"/>
    </location>
</feature>
<protein>
    <submittedName>
        <fullName evidence="11">Lipoprotein-releasing ABC transporter permease subunit</fullName>
    </submittedName>
</protein>
<dbReference type="PANTHER" id="PTHR30489:SF0">
    <property type="entry name" value="LIPOPROTEIN-RELEASING SYSTEM TRANSMEMBRANE PROTEIN LOLE"/>
    <property type="match status" value="1"/>
</dbReference>
<reference evidence="11" key="1">
    <citation type="journal article" date="2022" name="Front. Microbiol.">
        <title>Genome-based taxonomic rearrangement of Oceanobacter-related bacteria including the description of Thalassolituus hydrocarbonoclasticus sp. nov. and Thalassolituus pacificus sp. nov. and emended description of the genus Thalassolituus.</title>
        <authorList>
            <person name="Dong C."/>
            <person name="Wei L."/>
            <person name="Wang J."/>
            <person name="Lai Q."/>
            <person name="Huang Z."/>
            <person name="Shao Z."/>
        </authorList>
    </citation>
    <scope>NUCLEOTIDE SEQUENCE</scope>
    <source>
        <strain evidence="11">59MF3M-4</strain>
    </source>
</reference>
<evidence type="ECO:0000313" key="12">
    <source>
        <dbReference type="Proteomes" id="UP001147830"/>
    </source>
</evidence>
<dbReference type="RefSeq" id="WP_260976482.1">
    <property type="nucleotide sequence ID" value="NZ_JAOANI010000019.1"/>
</dbReference>
<name>A0A9X2WG38_9GAMM</name>
<proteinExistence type="inferred from homology"/>
<evidence type="ECO:0000256" key="5">
    <source>
        <dbReference type="ARBA" id="ARBA00022692"/>
    </source>
</evidence>
<sequence>MNISESSLPLWIGLRYLAAKRRNHFISFISASSMVGMTLGVAVLILVLSVMNGFDHELRERILGMVPHGVLYERGGIDDWQALAEQVEQQPGVVAAAPLTRLQGMLGYGGRVQGVMVTGIEPEAEARVSILPQHVIDGRLEDLQPGSFGVLLGSLLAQHLNVVVGDKITLMLPEATLSPAGVLPRVKRLTVVGIFSVGAELDANLAVVNLEDARKLGRINAQAQALRVKFSNLFDAPAGIWRMVNTLDGYYTGSDWTRTHGNLFQAIKLEKTMIGLLLLIIVAVAAFNIISTLVMVVTDKQADIAILRTMGARPSTVMGIFMVQGLSIGLVGVVLGTILGILGALSISDIVAWVEQTFGFQILSADVYFISYLPSQLLWSDVVIVTSASLLLSFFATLYPSYRASRVQPAEALRYE</sequence>
<organism evidence="11 12">
    <name type="scientific">Thalassolituus pacificus</name>
    <dbReference type="NCBI Taxonomy" id="2975440"/>
    <lineage>
        <taxon>Bacteria</taxon>
        <taxon>Pseudomonadati</taxon>
        <taxon>Pseudomonadota</taxon>
        <taxon>Gammaproteobacteria</taxon>
        <taxon>Oceanospirillales</taxon>
        <taxon>Oceanospirillaceae</taxon>
        <taxon>Thalassolituus</taxon>
    </lineage>
</organism>
<evidence type="ECO:0000256" key="4">
    <source>
        <dbReference type="ARBA" id="ARBA00022475"/>
    </source>
</evidence>
<evidence type="ECO:0000313" key="11">
    <source>
        <dbReference type="EMBL" id="MCT7359618.1"/>
    </source>
</evidence>
<dbReference type="InterPro" id="IPR025857">
    <property type="entry name" value="MacB_PCD"/>
</dbReference>